<dbReference type="InterPro" id="IPR027417">
    <property type="entry name" value="P-loop_NTPase"/>
</dbReference>
<dbReference type="EMBL" id="MGFR01000003">
    <property type="protein sequence ID" value="OGM09676.1"/>
    <property type="molecule type" value="Genomic_DNA"/>
</dbReference>
<name>A0A1F7X3M4_9BACT</name>
<dbReference type="SMART" id="SM00487">
    <property type="entry name" value="DEXDc"/>
    <property type="match status" value="1"/>
</dbReference>
<evidence type="ECO:0000256" key="7">
    <source>
        <dbReference type="ARBA" id="ARBA00022840"/>
    </source>
</evidence>
<dbReference type="GO" id="GO:0009381">
    <property type="term" value="F:excinuclease ABC activity"/>
    <property type="evidence" value="ECO:0007669"/>
    <property type="project" value="UniProtKB-UniRule"/>
</dbReference>
<dbReference type="PROSITE" id="PS51192">
    <property type="entry name" value="HELICASE_ATP_BIND_1"/>
    <property type="match status" value="1"/>
</dbReference>
<dbReference type="SMART" id="SM00490">
    <property type="entry name" value="HELICc"/>
    <property type="match status" value="1"/>
</dbReference>
<feature type="binding site" evidence="12">
    <location>
        <begin position="37"/>
        <end position="44"/>
    </location>
    <ligand>
        <name>ATP</name>
        <dbReference type="ChEBI" id="CHEBI:30616"/>
    </ligand>
</feature>
<proteinExistence type="inferred from homology"/>
<evidence type="ECO:0000259" key="15">
    <source>
        <dbReference type="PROSITE" id="PS51192"/>
    </source>
</evidence>
<dbReference type="InterPro" id="IPR041471">
    <property type="entry name" value="UvrB_inter"/>
</dbReference>
<dbReference type="InterPro" id="IPR004807">
    <property type="entry name" value="UvrB"/>
</dbReference>
<dbReference type="GO" id="GO:0005737">
    <property type="term" value="C:cytoplasm"/>
    <property type="evidence" value="ECO:0007669"/>
    <property type="project" value="UniProtKB-SubCell"/>
</dbReference>
<dbReference type="GO" id="GO:0003677">
    <property type="term" value="F:DNA binding"/>
    <property type="evidence" value="ECO:0007669"/>
    <property type="project" value="UniProtKB-UniRule"/>
</dbReference>
<feature type="domain" description="Helicase ATP-binding" evidence="15">
    <location>
        <begin position="24"/>
        <end position="150"/>
    </location>
</feature>
<dbReference type="Gene3D" id="4.10.860.10">
    <property type="entry name" value="UVR domain"/>
    <property type="match status" value="1"/>
</dbReference>
<dbReference type="Proteomes" id="UP000176778">
    <property type="component" value="Unassembled WGS sequence"/>
</dbReference>
<keyword evidence="9 12" id="KW-0234">DNA repair</keyword>
<dbReference type="NCBIfam" id="NF003673">
    <property type="entry name" value="PRK05298.1"/>
    <property type="match status" value="1"/>
</dbReference>
<dbReference type="Pfam" id="PF00271">
    <property type="entry name" value="Helicase_C"/>
    <property type="match status" value="1"/>
</dbReference>
<keyword evidence="6 12" id="KW-0228">DNA excision</keyword>
<comment type="function">
    <text evidence="12">The UvrABC repair system catalyzes the recognition and processing of DNA lesions. A damage recognition complex composed of 2 UvrA and 2 UvrB subunits scans DNA for abnormalities. Upon binding of the UvrA(2)B(2) complex to a putative damaged site, the DNA wraps around one UvrB monomer. DNA wrap is dependent on ATP binding by UvrB and probably causes local melting of the DNA helix, facilitating insertion of UvrB beta-hairpin between the DNA strands. Then UvrB probes one DNA strand for the presence of a lesion. If a lesion is found the UvrA subunits dissociate and the UvrB-DNA preincision complex is formed. This complex is subsequently bound by UvrC and the second UvrB is released. If no lesion is found, the DNA wraps around the other UvrB subunit that will check the other stand for damage.</text>
</comment>
<accession>A0A1F7X3M4</accession>
<dbReference type="InterPro" id="IPR024759">
    <property type="entry name" value="UvrB_YAD/RRR_dom"/>
</dbReference>
<dbReference type="SUPFAM" id="SSF52540">
    <property type="entry name" value="P-loop containing nucleoside triphosphate hydrolases"/>
    <property type="match status" value="2"/>
</dbReference>
<dbReference type="PANTHER" id="PTHR24029:SF0">
    <property type="entry name" value="UVRABC SYSTEM PROTEIN B"/>
    <property type="match status" value="1"/>
</dbReference>
<evidence type="ECO:0000259" key="14">
    <source>
        <dbReference type="PROSITE" id="PS50151"/>
    </source>
</evidence>
<dbReference type="HAMAP" id="MF_00204">
    <property type="entry name" value="UvrB"/>
    <property type="match status" value="1"/>
</dbReference>
<keyword evidence="7 12" id="KW-0067">ATP-binding</keyword>
<evidence type="ECO:0000259" key="16">
    <source>
        <dbReference type="PROSITE" id="PS51194"/>
    </source>
</evidence>
<keyword evidence="3 12" id="KW-0963">Cytoplasm</keyword>
<comment type="caution">
    <text evidence="17">The sequence shown here is derived from an EMBL/GenBank/DDBJ whole genome shotgun (WGS) entry which is preliminary data.</text>
</comment>
<comment type="similarity">
    <text evidence="2 12 13">Belongs to the UvrB family.</text>
</comment>
<dbReference type="Pfam" id="PF12344">
    <property type="entry name" value="UvrB"/>
    <property type="match status" value="1"/>
</dbReference>
<evidence type="ECO:0000256" key="5">
    <source>
        <dbReference type="ARBA" id="ARBA00022763"/>
    </source>
</evidence>
<feature type="short sequence motif" description="Beta-hairpin" evidence="12">
    <location>
        <begin position="90"/>
        <end position="113"/>
    </location>
</feature>
<dbReference type="PROSITE" id="PS50151">
    <property type="entry name" value="UVR"/>
    <property type="match status" value="1"/>
</dbReference>
<dbReference type="GO" id="GO:0016887">
    <property type="term" value="F:ATP hydrolysis activity"/>
    <property type="evidence" value="ECO:0007669"/>
    <property type="project" value="InterPro"/>
</dbReference>
<evidence type="ECO:0000256" key="8">
    <source>
        <dbReference type="ARBA" id="ARBA00022881"/>
    </source>
</evidence>
<evidence type="ECO:0000256" key="1">
    <source>
        <dbReference type="ARBA" id="ARBA00004496"/>
    </source>
</evidence>
<dbReference type="GO" id="GO:0006289">
    <property type="term" value="P:nucleotide-excision repair"/>
    <property type="evidence" value="ECO:0007669"/>
    <property type="project" value="UniProtKB-UniRule"/>
</dbReference>
<dbReference type="PROSITE" id="PS51194">
    <property type="entry name" value="HELICASE_CTER"/>
    <property type="match status" value="1"/>
</dbReference>
<comment type="subunit">
    <text evidence="10 12 13">Forms a heterotetramer with UvrA during the search for lesions. Interacts with UvrC in an incision complex.</text>
</comment>
<dbReference type="PANTHER" id="PTHR24029">
    <property type="entry name" value="UVRABC SYSTEM PROTEIN B"/>
    <property type="match status" value="1"/>
</dbReference>
<sequence length="675" mass="77663">MKFKLKSTFKPIADQVQAIDKLAKAVVKGKKYQVLLGVTGSGKTFTMANVIQKLQKPTLIISHNKTLAAQLYQELRDFFPKNAVSYFVSYYDYYQPEAYIPSTDTYIEKDSDINELIDKLRLAATANLLTRSDTIVVASVSCIYNIGSPREYGHFVFEFAEGMKIAREQIIDRLIDLQYKRSEFGFHRGTFRVRGDTVDIYPAYIDEGMRIELKGEKISKVDYINTVTGEKVKLGGYDPSVYVLYPAKHFITDPAKNQEVFEQIKGDMEERVSLFKKHGKLLEAQRIQQKVSYDLEMIKEFGYVKGIENYSRYFDGRSPGDAPFSLLDYFNEPYKKDWLVIIDESHMTFPQIRGMYNGDLSRKQTLIDYGFRLPAAIDNRPLRFEEFMRRIPNFIATSATPAEWELSQAKENGQVVEQLLRPTGIPDPEVEIRPTKHQVADVIKEIKKQAKKKQRTLVTTLTKRTAEDLSEYLAEQGLKVHYLHSDVKTLDRTDILDDLRRGNYDVLVGINLLREGLDLPEVSLVAILDADKEGFLRSDVTLIQTMGRAARHVEGRVIMYADRVTGSMQRALDEVGRRRKYQIKMNKKIGITPKSIHKPIREKVVEKEQETGMERLFGKKESLFLKLPHIDMDGLTPMDKKRLVNNLRKEMLLAAQDLNFELAAEIRDKIKEITV</sequence>
<evidence type="ECO:0000256" key="12">
    <source>
        <dbReference type="HAMAP-Rule" id="MF_00204"/>
    </source>
</evidence>
<keyword evidence="8 12" id="KW-0267">Excision nuclease</keyword>
<comment type="domain">
    <text evidence="12">The beta-hairpin motif is involved in DNA binding.</text>
</comment>
<organism evidence="17 18">
    <name type="scientific">Candidatus Woesebacteria bacterium RBG_13_46_13</name>
    <dbReference type="NCBI Taxonomy" id="1802479"/>
    <lineage>
        <taxon>Bacteria</taxon>
        <taxon>Candidatus Woeseibacteriota</taxon>
    </lineage>
</organism>
<keyword evidence="5 12" id="KW-0227">DNA damage</keyword>
<evidence type="ECO:0000256" key="6">
    <source>
        <dbReference type="ARBA" id="ARBA00022769"/>
    </source>
</evidence>
<dbReference type="STRING" id="1802479.A2Y68_03575"/>
<dbReference type="InterPro" id="IPR006935">
    <property type="entry name" value="Helicase/UvrB_N"/>
</dbReference>
<evidence type="ECO:0000313" key="18">
    <source>
        <dbReference type="Proteomes" id="UP000176778"/>
    </source>
</evidence>
<evidence type="ECO:0000256" key="4">
    <source>
        <dbReference type="ARBA" id="ARBA00022741"/>
    </source>
</evidence>
<dbReference type="CDD" id="cd17916">
    <property type="entry name" value="DEXHc_UvrB"/>
    <property type="match status" value="1"/>
</dbReference>
<evidence type="ECO:0000256" key="10">
    <source>
        <dbReference type="ARBA" id="ARBA00026033"/>
    </source>
</evidence>
<evidence type="ECO:0000256" key="11">
    <source>
        <dbReference type="ARBA" id="ARBA00029504"/>
    </source>
</evidence>
<feature type="domain" description="Helicase C-terminal" evidence="16">
    <location>
        <begin position="438"/>
        <end position="600"/>
    </location>
</feature>
<dbReference type="InterPro" id="IPR036876">
    <property type="entry name" value="UVR_dom_sf"/>
</dbReference>
<dbReference type="SUPFAM" id="SSF46600">
    <property type="entry name" value="C-terminal UvrC-binding domain of UvrB"/>
    <property type="match status" value="1"/>
</dbReference>
<dbReference type="InterPro" id="IPR001650">
    <property type="entry name" value="Helicase_C-like"/>
</dbReference>
<dbReference type="AlphaFoldDB" id="A0A1F7X3M4"/>
<evidence type="ECO:0000313" key="17">
    <source>
        <dbReference type="EMBL" id="OGM09676.1"/>
    </source>
</evidence>
<keyword evidence="12 13" id="KW-0742">SOS response</keyword>
<dbReference type="GO" id="GO:0009432">
    <property type="term" value="P:SOS response"/>
    <property type="evidence" value="ECO:0007669"/>
    <property type="project" value="UniProtKB-UniRule"/>
</dbReference>
<evidence type="ECO:0000256" key="9">
    <source>
        <dbReference type="ARBA" id="ARBA00023204"/>
    </source>
</evidence>
<dbReference type="Pfam" id="PF17757">
    <property type="entry name" value="UvrB_inter"/>
    <property type="match status" value="1"/>
</dbReference>
<evidence type="ECO:0000256" key="13">
    <source>
        <dbReference type="RuleBase" id="RU003587"/>
    </source>
</evidence>
<dbReference type="GO" id="GO:0009380">
    <property type="term" value="C:excinuclease repair complex"/>
    <property type="evidence" value="ECO:0007669"/>
    <property type="project" value="InterPro"/>
</dbReference>
<dbReference type="InterPro" id="IPR001943">
    <property type="entry name" value="UVR_dom"/>
</dbReference>
<dbReference type="InterPro" id="IPR014001">
    <property type="entry name" value="Helicase_ATP-bd"/>
</dbReference>
<dbReference type="GO" id="GO:0005524">
    <property type="term" value="F:ATP binding"/>
    <property type="evidence" value="ECO:0007669"/>
    <property type="project" value="UniProtKB-UniRule"/>
</dbReference>
<dbReference type="Pfam" id="PF02151">
    <property type="entry name" value="UVR"/>
    <property type="match status" value="1"/>
</dbReference>
<dbReference type="NCBIfam" id="TIGR00631">
    <property type="entry name" value="uvrb"/>
    <property type="match status" value="1"/>
</dbReference>
<keyword evidence="4 12" id="KW-0547">Nucleotide-binding</keyword>
<dbReference type="Pfam" id="PF04851">
    <property type="entry name" value="ResIII"/>
    <property type="match status" value="1"/>
</dbReference>
<evidence type="ECO:0000256" key="3">
    <source>
        <dbReference type="ARBA" id="ARBA00022490"/>
    </source>
</evidence>
<dbReference type="Gene3D" id="3.40.50.300">
    <property type="entry name" value="P-loop containing nucleotide triphosphate hydrolases"/>
    <property type="match status" value="3"/>
</dbReference>
<reference evidence="17 18" key="1">
    <citation type="journal article" date="2016" name="Nat. Commun.">
        <title>Thousands of microbial genomes shed light on interconnected biogeochemical processes in an aquifer system.</title>
        <authorList>
            <person name="Anantharaman K."/>
            <person name="Brown C.T."/>
            <person name="Hug L.A."/>
            <person name="Sharon I."/>
            <person name="Castelle C.J."/>
            <person name="Probst A.J."/>
            <person name="Thomas B.C."/>
            <person name="Singh A."/>
            <person name="Wilkins M.J."/>
            <person name="Karaoz U."/>
            <person name="Brodie E.L."/>
            <person name="Williams K.H."/>
            <person name="Hubbard S.S."/>
            <person name="Banfield J.F."/>
        </authorList>
    </citation>
    <scope>NUCLEOTIDE SEQUENCE [LARGE SCALE GENOMIC DNA]</scope>
</reference>
<protein>
    <recommendedName>
        <fullName evidence="11 12">UvrABC system protein B</fullName>
        <shortName evidence="12">Protein UvrB</shortName>
    </recommendedName>
    <alternativeName>
        <fullName evidence="12">Excinuclease ABC subunit B</fullName>
    </alternativeName>
</protein>
<evidence type="ECO:0000256" key="2">
    <source>
        <dbReference type="ARBA" id="ARBA00008533"/>
    </source>
</evidence>
<gene>
    <name evidence="12" type="primary">uvrB</name>
    <name evidence="17" type="ORF">A2Y68_03575</name>
</gene>
<comment type="subcellular location">
    <subcellularLocation>
        <location evidence="1 12 13">Cytoplasm</location>
    </subcellularLocation>
</comment>
<feature type="domain" description="UVR" evidence="14">
    <location>
        <begin position="641"/>
        <end position="675"/>
    </location>
</feature>